<evidence type="ECO:0000256" key="2">
    <source>
        <dbReference type="ARBA" id="ARBA00022448"/>
    </source>
</evidence>
<evidence type="ECO:0000256" key="1">
    <source>
        <dbReference type="ARBA" id="ARBA00008520"/>
    </source>
</evidence>
<dbReference type="STRING" id="224999.GCA_001485475_00394"/>
<keyword evidence="5" id="KW-1185">Reference proteome</keyword>
<keyword evidence="2" id="KW-0813">Transport</keyword>
<dbReference type="InterPro" id="IPR050490">
    <property type="entry name" value="Bact_solute-bd_prot1"/>
</dbReference>
<gene>
    <name evidence="4" type="ORF">TSYNT_5239</name>
</gene>
<proteinExistence type="inferred from homology"/>
<feature type="signal peptide" evidence="3">
    <location>
        <begin position="1"/>
        <end position="19"/>
    </location>
</feature>
<reference evidence="4" key="1">
    <citation type="journal article" date="2016" name="Genome Announc.">
        <title>Draft Genome Sequence of the Syntrophic Lactate-Degrading Bacterium Tepidanaerobacter syntrophicus JLT.</title>
        <authorList>
            <person name="Matsuura N."/>
            <person name="Ohashi A."/>
            <person name="Tourlousse D.M."/>
            <person name="Sekiguchi Y."/>
        </authorList>
    </citation>
    <scope>NUCLEOTIDE SEQUENCE [LARGE SCALE GENOMIC DNA]</scope>
    <source>
        <strain evidence="4">JL</strain>
    </source>
</reference>
<comment type="similarity">
    <text evidence="1">Belongs to the bacterial solute-binding protein 1 family.</text>
</comment>
<sequence>MKRLIILALCLVMVVTVAACGTSSNQQASKPAESDGQKVEIKFFHRWPNEPRNTFFKEAVAEFEAQHPNVKINMDCVLNDSYKEKIRVLVSNEDLPDIFSSWSDSFAENIVSSGKVKPLDELFAQDKEWSSNILESQLGAFTFDGKLYGVPLTIDGKAFAYNTKIFEDNNIEPPKTFEEFVQILDKLKKAGYETPIIEGLSDAWAISHYIGTINQRLIDPQILEKDYNPKTGEFTDPSYVTALKAFKTLTDYMGEVATAIDHETARNMFANGEVPIIYMQFAEIKYVEDAGMKDFAFFDFPPFENGKGDPHALTGAPEGFMLSKNAPKEAEEFLKFLTSKEMAFKFTKDCGQLNAIKGAVTSENASDKSLAAYDVILNATRTVPWFDNAVNINIADAFMRGCQSMVIGEMTPEDVIKSVQQEAAKLRNSAK</sequence>
<dbReference type="EMBL" id="DF976999">
    <property type="protein sequence ID" value="GAQ24412.1"/>
    <property type="molecule type" value="Genomic_DNA"/>
</dbReference>
<dbReference type="SUPFAM" id="SSF53850">
    <property type="entry name" value="Periplasmic binding protein-like II"/>
    <property type="match status" value="1"/>
</dbReference>
<name>A0A0U9HGL2_9FIRM</name>
<dbReference type="Proteomes" id="UP000062160">
    <property type="component" value="Unassembled WGS sequence"/>
</dbReference>
<protein>
    <submittedName>
        <fullName evidence="4">Raffinose/stachyose/melibiose transport system substrate-binding protein</fullName>
    </submittedName>
</protein>
<evidence type="ECO:0000313" key="5">
    <source>
        <dbReference type="Proteomes" id="UP000062160"/>
    </source>
</evidence>
<dbReference type="OrthoDB" id="383937at2"/>
<dbReference type="PANTHER" id="PTHR43649:SF29">
    <property type="entry name" value="OSMOPROTECTIVE COMPOUNDS-BINDING PROTEIN GGTB"/>
    <property type="match status" value="1"/>
</dbReference>
<feature type="chain" id="PRO_5038377663" evidence="3">
    <location>
        <begin position="20"/>
        <end position="431"/>
    </location>
</feature>
<accession>A0A0U9HGL2</accession>
<evidence type="ECO:0000256" key="3">
    <source>
        <dbReference type="SAM" id="SignalP"/>
    </source>
</evidence>
<dbReference type="RefSeq" id="WP_059031482.1">
    <property type="nucleotide sequence ID" value="NZ_BSDN01000001.1"/>
</dbReference>
<dbReference type="Pfam" id="PF01547">
    <property type="entry name" value="SBP_bac_1"/>
    <property type="match status" value="1"/>
</dbReference>
<dbReference type="AlphaFoldDB" id="A0A0U9HGL2"/>
<keyword evidence="3" id="KW-0732">Signal</keyword>
<dbReference type="Gene3D" id="3.40.190.10">
    <property type="entry name" value="Periplasmic binding protein-like II"/>
    <property type="match status" value="2"/>
</dbReference>
<dbReference type="PROSITE" id="PS51257">
    <property type="entry name" value="PROKAR_LIPOPROTEIN"/>
    <property type="match status" value="1"/>
</dbReference>
<organism evidence="4">
    <name type="scientific">Tepidanaerobacter syntrophicus</name>
    <dbReference type="NCBI Taxonomy" id="224999"/>
    <lineage>
        <taxon>Bacteria</taxon>
        <taxon>Bacillati</taxon>
        <taxon>Bacillota</taxon>
        <taxon>Clostridia</taxon>
        <taxon>Thermosediminibacterales</taxon>
        <taxon>Tepidanaerobacteraceae</taxon>
        <taxon>Tepidanaerobacter</taxon>
    </lineage>
</organism>
<dbReference type="InterPro" id="IPR006059">
    <property type="entry name" value="SBP"/>
</dbReference>
<dbReference type="PANTHER" id="PTHR43649">
    <property type="entry name" value="ARABINOSE-BINDING PROTEIN-RELATED"/>
    <property type="match status" value="1"/>
</dbReference>
<evidence type="ECO:0000313" key="4">
    <source>
        <dbReference type="EMBL" id="GAQ24412.1"/>
    </source>
</evidence>